<name>A0A139AC08_GONPJ</name>
<keyword evidence="5 8" id="KW-1133">Transmembrane helix</keyword>
<dbReference type="Proteomes" id="UP000070544">
    <property type="component" value="Unassembled WGS sequence"/>
</dbReference>
<proteinExistence type="inferred from homology"/>
<reference evidence="9 10" key="1">
    <citation type="journal article" date="2015" name="Genome Biol. Evol.">
        <title>Phylogenomic analyses indicate that early fungi evolved digesting cell walls of algal ancestors of land plants.</title>
        <authorList>
            <person name="Chang Y."/>
            <person name="Wang S."/>
            <person name="Sekimoto S."/>
            <person name="Aerts A.L."/>
            <person name="Choi C."/>
            <person name="Clum A."/>
            <person name="LaButti K.M."/>
            <person name="Lindquist E.A."/>
            <person name="Yee Ngan C."/>
            <person name="Ohm R.A."/>
            <person name="Salamov A.A."/>
            <person name="Grigoriev I.V."/>
            <person name="Spatafora J.W."/>
            <person name="Berbee M.L."/>
        </authorList>
    </citation>
    <scope>NUCLEOTIDE SEQUENCE [LARGE SCALE GENOMIC DNA]</scope>
    <source>
        <strain evidence="9 10">JEL478</strain>
    </source>
</reference>
<dbReference type="InterPro" id="IPR011691">
    <property type="entry name" value="Vesicle_transpt_SFT2"/>
</dbReference>
<evidence type="ECO:0000256" key="8">
    <source>
        <dbReference type="RuleBase" id="RU363111"/>
    </source>
</evidence>
<dbReference type="EMBL" id="KQ965770">
    <property type="protein sequence ID" value="KXS14268.1"/>
    <property type="molecule type" value="Genomic_DNA"/>
</dbReference>
<dbReference type="OrthoDB" id="660759at2759"/>
<accession>A0A139AC08</accession>
<evidence type="ECO:0000256" key="5">
    <source>
        <dbReference type="ARBA" id="ARBA00022989"/>
    </source>
</evidence>
<dbReference type="GO" id="GO:0000139">
    <property type="term" value="C:Golgi membrane"/>
    <property type="evidence" value="ECO:0007669"/>
    <property type="project" value="UniProtKB-SubCell"/>
</dbReference>
<comment type="caution">
    <text evidence="8">Lacks conserved residue(s) required for the propagation of feature annotation.</text>
</comment>
<evidence type="ECO:0000256" key="3">
    <source>
        <dbReference type="ARBA" id="ARBA00022692"/>
    </source>
</evidence>
<evidence type="ECO:0000256" key="1">
    <source>
        <dbReference type="ARBA" id="ARBA00004141"/>
    </source>
</evidence>
<keyword evidence="4 8" id="KW-0653">Protein transport</keyword>
<dbReference type="GO" id="GO:0016192">
    <property type="term" value="P:vesicle-mediated transport"/>
    <property type="evidence" value="ECO:0007669"/>
    <property type="project" value="InterPro"/>
</dbReference>
<comment type="similarity">
    <text evidence="7 8">Belongs to the SFT2 family.</text>
</comment>
<evidence type="ECO:0000256" key="6">
    <source>
        <dbReference type="ARBA" id="ARBA00023136"/>
    </source>
</evidence>
<keyword evidence="6 8" id="KW-0472">Membrane</keyword>
<evidence type="ECO:0000256" key="4">
    <source>
        <dbReference type="ARBA" id="ARBA00022927"/>
    </source>
</evidence>
<evidence type="ECO:0000256" key="2">
    <source>
        <dbReference type="ARBA" id="ARBA00022448"/>
    </source>
</evidence>
<feature type="transmembrane region" description="Helical" evidence="8">
    <location>
        <begin position="60"/>
        <end position="78"/>
    </location>
</feature>
<dbReference type="InterPro" id="IPR007305">
    <property type="entry name" value="Vesicle_transpt_Got1/SFT2"/>
</dbReference>
<dbReference type="GO" id="GO:0015031">
    <property type="term" value="P:protein transport"/>
    <property type="evidence" value="ECO:0007669"/>
    <property type="project" value="UniProtKB-KW"/>
</dbReference>
<keyword evidence="3 8" id="KW-0812">Transmembrane</keyword>
<dbReference type="OMA" id="MMSNSIR"/>
<feature type="transmembrane region" description="Helical" evidence="8">
    <location>
        <begin position="84"/>
        <end position="105"/>
    </location>
</feature>
<evidence type="ECO:0000313" key="10">
    <source>
        <dbReference type="Proteomes" id="UP000070544"/>
    </source>
</evidence>
<dbReference type="STRING" id="1344416.A0A139AC08"/>
<feature type="transmembrane region" description="Helical" evidence="8">
    <location>
        <begin position="6"/>
        <end position="39"/>
    </location>
</feature>
<dbReference type="PANTHER" id="PTHR23137">
    <property type="entry name" value="VESICLE TRANSPORT PROTEIN-RELATED"/>
    <property type="match status" value="1"/>
</dbReference>
<dbReference type="AlphaFoldDB" id="A0A139AC08"/>
<organism evidence="9 10">
    <name type="scientific">Gonapodya prolifera (strain JEL478)</name>
    <name type="common">Monoblepharis prolifera</name>
    <dbReference type="NCBI Taxonomy" id="1344416"/>
    <lineage>
        <taxon>Eukaryota</taxon>
        <taxon>Fungi</taxon>
        <taxon>Fungi incertae sedis</taxon>
        <taxon>Chytridiomycota</taxon>
        <taxon>Chytridiomycota incertae sedis</taxon>
        <taxon>Monoblepharidomycetes</taxon>
        <taxon>Monoblepharidales</taxon>
        <taxon>Gonapodyaceae</taxon>
        <taxon>Gonapodya</taxon>
    </lineage>
</organism>
<comment type="function">
    <text evidence="8">Nonessential protein required for the fusion of transport vesicles derived from the endocytic pathway with the Golgi complex.</text>
</comment>
<gene>
    <name evidence="9" type="ORF">M427DRAFT_124358</name>
</gene>
<evidence type="ECO:0000256" key="7">
    <source>
        <dbReference type="ARBA" id="ARBA00025800"/>
    </source>
</evidence>
<keyword evidence="10" id="KW-1185">Reference proteome</keyword>
<comment type="subcellular location">
    <subcellularLocation>
        <location evidence="8">Golgi apparatus membrane</location>
        <topology evidence="8">Multi-pass membrane protein</topology>
    </subcellularLocation>
    <subcellularLocation>
        <location evidence="1">Membrane</location>
        <topology evidence="1">Multi-pass membrane protein</topology>
    </subcellularLocation>
</comment>
<evidence type="ECO:0000313" key="9">
    <source>
        <dbReference type="EMBL" id="KXS14268.1"/>
    </source>
</evidence>
<protein>
    <recommendedName>
        <fullName evidence="8">Protein transport protein SFT2</fullName>
    </recommendedName>
</protein>
<dbReference type="Pfam" id="PF04178">
    <property type="entry name" value="Got1"/>
    <property type="match status" value="1"/>
</dbReference>
<keyword evidence="2 8" id="KW-0813">Transport</keyword>
<dbReference type="PANTHER" id="PTHR23137:SF36">
    <property type="entry name" value="VESICLE TRANSPORT PROTEIN SFT2C"/>
    <property type="match status" value="1"/>
</dbReference>
<sequence>MVAGGVFFLFVAFLTLPMILLSPGKFAFSFSFGTILLLMSPAVLRGPRTHLQHMTSPDRLPFTAALMGSWAGVVYFTVASPSYVFALFFGLLQTLTLVWYVLSYFPGGSGAMLGMVRMCLPWSWMGRGGGTGWLPL</sequence>
<keyword evidence="8" id="KW-0333">Golgi apparatus</keyword>